<sequence>MTRAERIGGQSATVCYCYGQTTKRNHKSHRSLKFRDMSARQERVEQQTDKLASGYTYITHAASRLLIR</sequence>
<name>A0AAV7W666_PLEWA</name>
<comment type="caution">
    <text evidence="1">The sequence shown here is derived from an EMBL/GenBank/DDBJ whole genome shotgun (WGS) entry which is preliminary data.</text>
</comment>
<gene>
    <name evidence="1" type="ORF">NDU88_003847</name>
</gene>
<accession>A0AAV7W666</accession>
<dbReference type="AlphaFoldDB" id="A0AAV7W666"/>
<dbReference type="Proteomes" id="UP001066276">
    <property type="component" value="Chromosome 1_2"/>
</dbReference>
<organism evidence="1 2">
    <name type="scientific">Pleurodeles waltl</name>
    <name type="common">Iberian ribbed newt</name>
    <dbReference type="NCBI Taxonomy" id="8319"/>
    <lineage>
        <taxon>Eukaryota</taxon>
        <taxon>Metazoa</taxon>
        <taxon>Chordata</taxon>
        <taxon>Craniata</taxon>
        <taxon>Vertebrata</taxon>
        <taxon>Euteleostomi</taxon>
        <taxon>Amphibia</taxon>
        <taxon>Batrachia</taxon>
        <taxon>Caudata</taxon>
        <taxon>Salamandroidea</taxon>
        <taxon>Salamandridae</taxon>
        <taxon>Pleurodelinae</taxon>
        <taxon>Pleurodeles</taxon>
    </lineage>
</organism>
<evidence type="ECO:0000313" key="2">
    <source>
        <dbReference type="Proteomes" id="UP001066276"/>
    </source>
</evidence>
<reference evidence="1" key="1">
    <citation type="journal article" date="2022" name="bioRxiv">
        <title>Sequencing and chromosome-scale assembly of the giantPleurodeles waltlgenome.</title>
        <authorList>
            <person name="Brown T."/>
            <person name="Elewa A."/>
            <person name="Iarovenko S."/>
            <person name="Subramanian E."/>
            <person name="Araus A.J."/>
            <person name="Petzold A."/>
            <person name="Susuki M."/>
            <person name="Suzuki K.-i.T."/>
            <person name="Hayashi T."/>
            <person name="Toyoda A."/>
            <person name="Oliveira C."/>
            <person name="Osipova E."/>
            <person name="Leigh N.D."/>
            <person name="Simon A."/>
            <person name="Yun M.H."/>
        </authorList>
    </citation>
    <scope>NUCLEOTIDE SEQUENCE</scope>
    <source>
        <strain evidence="1">20211129_DDA</strain>
        <tissue evidence="1">Liver</tissue>
    </source>
</reference>
<keyword evidence="2" id="KW-1185">Reference proteome</keyword>
<proteinExistence type="predicted"/>
<protein>
    <submittedName>
        <fullName evidence="1">Uncharacterized protein</fullName>
    </submittedName>
</protein>
<dbReference type="EMBL" id="JANPWB010000002">
    <property type="protein sequence ID" value="KAJ1208461.1"/>
    <property type="molecule type" value="Genomic_DNA"/>
</dbReference>
<evidence type="ECO:0000313" key="1">
    <source>
        <dbReference type="EMBL" id="KAJ1208461.1"/>
    </source>
</evidence>